<dbReference type="Pfam" id="PF03567">
    <property type="entry name" value="Sulfotransfer_2"/>
    <property type="match status" value="1"/>
</dbReference>
<evidence type="ECO:0000256" key="4">
    <source>
        <dbReference type="ARBA" id="ARBA00022692"/>
    </source>
</evidence>
<dbReference type="AlphaFoldDB" id="A0A061SEA6"/>
<keyword evidence="3" id="KW-0808">Transferase</keyword>
<evidence type="ECO:0000256" key="5">
    <source>
        <dbReference type="ARBA" id="ARBA00022989"/>
    </source>
</evidence>
<organism evidence="10">
    <name type="scientific">Tetraselmis sp. GSL018</name>
    <dbReference type="NCBI Taxonomy" id="582737"/>
    <lineage>
        <taxon>Eukaryota</taxon>
        <taxon>Viridiplantae</taxon>
        <taxon>Chlorophyta</taxon>
        <taxon>core chlorophytes</taxon>
        <taxon>Chlorodendrophyceae</taxon>
        <taxon>Chlorodendrales</taxon>
        <taxon>Chlorodendraceae</taxon>
        <taxon>Tetraselmis</taxon>
    </lineage>
</organism>
<feature type="signal peptide" evidence="9">
    <location>
        <begin position="1"/>
        <end position="22"/>
    </location>
</feature>
<comment type="similarity">
    <text evidence="2">Belongs to the sulfotransferase 2 family.</text>
</comment>
<feature type="chain" id="PRO_5001606145" description="Carbohydrate sulfotransferase" evidence="9">
    <location>
        <begin position="23"/>
        <end position="289"/>
    </location>
</feature>
<keyword evidence="4" id="KW-0812">Transmembrane</keyword>
<evidence type="ECO:0000256" key="2">
    <source>
        <dbReference type="ARBA" id="ARBA00006339"/>
    </source>
</evidence>
<dbReference type="GO" id="GO:0016051">
    <property type="term" value="P:carbohydrate biosynthetic process"/>
    <property type="evidence" value="ECO:0007669"/>
    <property type="project" value="InterPro"/>
</dbReference>
<evidence type="ECO:0000256" key="9">
    <source>
        <dbReference type="SAM" id="SignalP"/>
    </source>
</evidence>
<evidence type="ECO:0000256" key="1">
    <source>
        <dbReference type="ARBA" id="ARBA00004323"/>
    </source>
</evidence>
<evidence type="ECO:0000256" key="3">
    <source>
        <dbReference type="ARBA" id="ARBA00022679"/>
    </source>
</evidence>
<evidence type="ECO:0000256" key="7">
    <source>
        <dbReference type="ARBA" id="ARBA00023136"/>
    </source>
</evidence>
<evidence type="ECO:0008006" key="11">
    <source>
        <dbReference type="Google" id="ProtNLM"/>
    </source>
</evidence>
<dbReference type="PANTHER" id="PTHR12137">
    <property type="entry name" value="CARBOHYDRATE SULFOTRANSFERASE"/>
    <property type="match status" value="1"/>
</dbReference>
<accession>A0A061SEA6</accession>
<keyword evidence="9" id="KW-0732">Signal</keyword>
<dbReference type="GO" id="GO:0008146">
    <property type="term" value="F:sulfotransferase activity"/>
    <property type="evidence" value="ECO:0007669"/>
    <property type="project" value="InterPro"/>
</dbReference>
<sequence>NCEMSQLYRLVLLFASALPIPAFLCDKCSNFSSRSGFHKRIKNVGLAAFRHNSMYLPRSRAVVCTIPKASCSTVRTAIRRLIGSVSRKKDVHRWFFSHKYNLKNMDSRTVKRIIADPGVKKLVVFRDPLYRFLSGVLDKGHIVLGTAPYESVGCLSSTRRLNKTVDRSCALAGFSSYKNIYDLVLRKLIHFPVKDFHFLQQVLLCRPDKIRYDFVSTVERFPGGLRELLSHLTSNVKLLSELSVLRVAPHATHVTEHLNQEEYDLFSEVYEADLCFMCDNNLLDHRLLT</sequence>
<dbReference type="InterPro" id="IPR005331">
    <property type="entry name" value="Sulfotransferase"/>
</dbReference>
<proteinExistence type="inferred from homology"/>
<evidence type="ECO:0000313" key="10">
    <source>
        <dbReference type="EMBL" id="JAC81175.1"/>
    </source>
</evidence>
<gene>
    <name evidence="10" type="ORF">TSPGSL018_8524</name>
</gene>
<dbReference type="InterPro" id="IPR018011">
    <property type="entry name" value="Carb_sulfotrans_8-10"/>
</dbReference>
<protein>
    <recommendedName>
        <fullName evidence="11">Carbohydrate sulfotransferase</fullName>
    </recommendedName>
</protein>
<name>A0A061SEA6_9CHLO</name>
<evidence type="ECO:0000256" key="8">
    <source>
        <dbReference type="ARBA" id="ARBA00023180"/>
    </source>
</evidence>
<keyword evidence="7" id="KW-0472">Membrane</keyword>
<evidence type="ECO:0000256" key="6">
    <source>
        <dbReference type="ARBA" id="ARBA00023034"/>
    </source>
</evidence>
<keyword evidence="5" id="KW-1133">Transmembrane helix</keyword>
<keyword evidence="8" id="KW-0325">Glycoprotein</keyword>
<comment type="subcellular location">
    <subcellularLocation>
        <location evidence="1">Golgi apparatus membrane</location>
        <topology evidence="1">Single-pass type II membrane protein</topology>
    </subcellularLocation>
</comment>
<dbReference type="EMBL" id="GBEZ01004003">
    <property type="protein sequence ID" value="JAC81175.1"/>
    <property type="molecule type" value="Transcribed_RNA"/>
</dbReference>
<feature type="non-terminal residue" evidence="10">
    <location>
        <position position="1"/>
    </location>
</feature>
<keyword evidence="6" id="KW-0333">Golgi apparatus</keyword>
<dbReference type="GO" id="GO:0000139">
    <property type="term" value="C:Golgi membrane"/>
    <property type="evidence" value="ECO:0007669"/>
    <property type="project" value="UniProtKB-SubCell"/>
</dbReference>
<reference evidence="10" key="1">
    <citation type="submission" date="2014-05" db="EMBL/GenBank/DDBJ databases">
        <title>The transcriptome of the halophilic microalga Tetraselmis sp. GSL018 isolated from the Great Salt Lake, Utah.</title>
        <authorList>
            <person name="Jinkerson R.E."/>
            <person name="D'Adamo S."/>
            <person name="Posewitz M.C."/>
        </authorList>
    </citation>
    <scope>NUCLEOTIDE SEQUENCE</scope>
    <source>
        <strain evidence="10">GSL018</strain>
    </source>
</reference>
<dbReference type="PANTHER" id="PTHR12137:SF54">
    <property type="entry name" value="CARBOHYDRATE SULFOTRANSFERASE"/>
    <property type="match status" value="1"/>
</dbReference>